<evidence type="ECO:0000313" key="5">
    <source>
        <dbReference type="Proteomes" id="UP000218151"/>
    </source>
</evidence>
<dbReference type="SUPFAM" id="SSF53041">
    <property type="entry name" value="Resolvase-like"/>
    <property type="match status" value="1"/>
</dbReference>
<accession>A0A2A2SB25</accession>
<evidence type="ECO:0000313" key="4">
    <source>
        <dbReference type="EMBL" id="PAX06405.1"/>
    </source>
</evidence>
<feature type="domain" description="Resolvase/invertase-type recombinase catalytic" evidence="3">
    <location>
        <begin position="19"/>
        <end position="153"/>
    </location>
</feature>
<proteinExistence type="predicted"/>
<dbReference type="Gene3D" id="3.40.50.1390">
    <property type="entry name" value="Resolvase, N-terminal catalytic domain"/>
    <property type="match status" value="1"/>
</dbReference>
<dbReference type="SMART" id="SM00857">
    <property type="entry name" value="Resolvase"/>
    <property type="match status" value="1"/>
</dbReference>
<dbReference type="CDD" id="cd03768">
    <property type="entry name" value="SR_ResInv"/>
    <property type="match status" value="1"/>
</dbReference>
<keyword evidence="5" id="KW-1185">Reference proteome</keyword>
<evidence type="ECO:0000259" key="3">
    <source>
        <dbReference type="PROSITE" id="PS51736"/>
    </source>
</evidence>
<dbReference type="EMBL" id="NSLI01000007">
    <property type="protein sequence ID" value="PAX06405.1"/>
    <property type="molecule type" value="Genomic_DNA"/>
</dbReference>
<dbReference type="GO" id="GO:0003677">
    <property type="term" value="F:DNA binding"/>
    <property type="evidence" value="ECO:0007669"/>
    <property type="project" value="UniProtKB-KW"/>
</dbReference>
<dbReference type="InterPro" id="IPR006119">
    <property type="entry name" value="Resolv_N"/>
</dbReference>
<dbReference type="InterPro" id="IPR036162">
    <property type="entry name" value="Resolvase-like_N_sf"/>
</dbReference>
<dbReference type="AlphaFoldDB" id="A0A2A2SB25"/>
<dbReference type="GO" id="GO:0000150">
    <property type="term" value="F:DNA strand exchange activity"/>
    <property type="evidence" value="ECO:0007669"/>
    <property type="project" value="InterPro"/>
</dbReference>
<dbReference type="OrthoDB" id="114045at2"/>
<dbReference type="InterPro" id="IPR050639">
    <property type="entry name" value="SSR_resolvase"/>
</dbReference>
<keyword evidence="2" id="KW-0233">DNA recombination</keyword>
<organism evidence="4 5">
    <name type="scientific">Sphingomonas lenta</name>
    <dbReference type="NCBI Taxonomy" id="1141887"/>
    <lineage>
        <taxon>Bacteria</taxon>
        <taxon>Pseudomonadati</taxon>
        <taxon>Pseudomonadota</taxon>
        <taxon>Alphaproteobacteria</taxon>
        <taxon>Sphingomonadales</taxon>
        <taxon>Sphingomonadaceae</taxon>
        <taxon>Sphingomonas</taxon>
    </lineage>
</organism>
<dbReference type="PROSITE" id="PS51736">
    <property type="entry name" value="RECOMBINASES_3"/>
    <property type="match status" value="1"/>
</dbReference>
<keyword evidence="1" id="KW-0238">DNA-binding</keyword>
<name>A0A2A2SB25_9SPHN</name>
<dbReference type="PANTHER" id="PTHR30461">
    <property type="entry name" value="DNA-INVERTASE FROM LAMBDOID PROPHAGE"/>
    <property type="match status" value="1"/>
</dbReference>
<dbReference type="Proteomes" id="UP000218151">
    <property type="component" value="Unassembled WGS sequence"/>
</dbReference>
<sequence length="207" mass="22706">MGRGLRLSGTQGRVTPALYLAGYARVSRGDEQSNAVRTAALTRAGCRRLFEEAAGGGRWDRPVLYNMLSLLREGDVVAVWKLGRLSRSLKDLLHIMERIGAAGAGFRSLTEGIDTTTPAGRTMMRMISAFAEIEREMIRERTSAGLAQARAESRVGGRKRKLTERQRAEIADRVTSGRKAATEMARIFGVSQLIESRIVAEARAKAE</sequence>
<gene>
    <name evidence="4" type="ORF">CKY28_17565</name>
</gene>
<comment type="caution">
    <text evidence="4">The sequence shown here is derived from an EMBL/GenBank/DDBJ whole genome shotgun (WGS) entry which is preliminary data.</text>
</comment>
<dbReference type="PANTHER" id="PTHR30461:SF2">
    <property type="entry name" value="SERINE RECOMBINASE PINE-RELATED"/>
    <property type="match status" value="1"/>
</dbReference>
<protein>
    <submittedName>
        <fullName evidence="4">Resolvase</fullName>
    </submittedName>
</protein>
<evidence type="ECO:0000256" key="2">
    <source>
        <dbReference type="ARBA" id="ARBA00023172"/>
    </source>
</evidence>
<dbReference type="Pfam" id="PF00239">
    <property type="entry name" value="Resolvase"/>
    <property type="match status" value="1"/>
</dbReference>
<evidence type="ECO:0000256" key="1">
    <source>
        <dbReference type="ARBA" id="ARBA00023125"/>
    </source>
</evidence>
<reference evidence="5" key="1">
    <citation type="submission" date="2017-09" db="EMBL/GenBank/DDBJ databases">
        <authorList>
            <person name="Feng G."/>
            <person name="Zhu H."/>
        </authorList>
    </citation>
    <scope>NUCLEOTIDE SEQUENCE [LARGE SCALE GENOMIC DNA]</scope>
    <source>
        <strain evidence="5">1PNM-20</strain>
    </source>
</reference>